<proteinExistence type="predicted"/>
<evidence type="ECO:0000313" key="3">
    <source>
        <dbReference type="EMBL" id="MFC5513822.1"/>
    </source>
</evidence>
<feature type="chain" id="PRO_5047225579" evidence="1">
    <location>
        <begin position="23"/>
        <end position="212"/>
    </location>
</feature>
<dbReference type="InterPro" id="IPR013424">
    <property type="entry name" value="Ice-binding_C"/>
</dbReference>
<organism evidence="3 4">
    <name type="scientific">Massilia jejuensis</name>
    <dbReference type="NCBI Taxonomy" id="648894"/>
    <lineage>
        <taxon>Bacteria</taxon>
        <taxon>Pseudomonadati</taxon>
        <taxon>Pseudomonadota</taxon>
        <taxon>Betaproteobacteria</taxon>
        <taxon>Burkholderiales</taxon>
        <taxon>Oxalobacteraceae</taxon>
        <taxon>Telluria group</taxon>
        <taxon>Massilia</taxon>
    </lineage>
</organism>
<dbReference type="EMBL" id="JBHSMS010000079">
    <property type="protein sequence ID" value="MFC5513822.1"/>
    <property type="molecule type" value="Genomic_DNA"/>
</dbReference>
<comment type="caution">
    <text evidence="3">The sequence shown here is derived from an EMBL/GenBank/DDBJ whole genome shotgun (WGS) entry which is preliminary data.</text>
</comment>
<gene>
    <name evidence="3" type="ORF">ACFPOU_22220</name>
</gene>
<protein>
    <submittedName>
        <fullName evidence="3">PEP-CTERM sorting domain-containing protein</fullName>
    </submittedName>
</protein>
<dbReference type="Pfam" id="PF07589">
    <property type="entry name" value="PEP-CTERM"/>
    <property type="match status" value="1"/>
</dbReference>
<dbReference type="Gene3D" id="2.60.120.260">
    <property type="entry name" value="Galactose-binding domain-like"/>
    <property type="match status" value="1"/>
</dbReference>
<evidence type="ECO:0000313" key="4">
    <source>
        <dbReference type="Proteomes" id="UP001596031"/>
    </source>
</evidence>
<sequence length="212" mass="22518">MRRIHRLAAAIVTAFTCASASATVIATVVSNDATYGVIDGSQATRALRVDGRGRIIDVNITVAFSKCDNPPIGPNGSACIGRGSPFENEFTLVLTAPGGQPVTLVRAFNTYRAGSNGGAGRVSVTFDDEALRAAGPRVRAGSFRPAESLALFDEMNPYGRWTLYLRDFSTSDPLEYFSSSLNIAYEPIPEPGTLAILGLGLGLMGMRAARRR</sequence>
<feature type="domain" description="Ice-binding protein C-terminal" evidence="2">
    <location>
        <begin position="187"/>
        <end position="212"/>
    </location>
</feature>
<accession>A0ABW0PQ54</accession>
<dbReference type="Proteomes" id="UP001596031">
    <property type="component" value="Unassembled WGS sequence"/>
</dbReference>
<keyword evidence="4" id="KW-1185">Reference proteome</keyword>
<evidence type="ECO:0000256" key="1">
    <source>
        <dbReference type="SAM" id="SignalP"/>
    </source>
</evidence>
<name>A0ABW0PQ54_9BURK</name>
<dbReference type="NCBIfam" id="TIGR02595">
    <property type="entry name" value="PEP_CTERM"/>
    <property type="match status" value="1"/>
</dbReference>
<keyword evidence="1" id="KW-0732">Signal</keyword>
<reference evidence="4" key="1">
    <citation type="journal article" date="2019" name="Int. J. Syst. Evol. Microbiol.">
        <title>The Global Catalogue of Microorganisms (GCM) 10K type strain sequencing project: providing services to taxonomists for standard genome sequencing and annotation.</title>
        <authorList>
            <consortium name="The Broad Institute Genomics Platform"/>
            <consortium name="The Broad Institute Genome Sequencing Center for Infectious Disease"/>
            <person name="Wu L."/>
            <person name="Ma J."/>
        </authorList>
    </citation>
    <scope>NUCLEOTIDE SEQUENCE [LARGE SCALE GENOMIC DNA]</scope>
    <source>
        <strain evidence="4">CCUG 38813</strain>
    </source>
</reference>
<feature type="signal peptide" evidence="1">
    <location>
        <begin position="1"/>
        <end position="22"/>
    </location>
</feature>
<evidence type="ECO:0000259" key="2">
    <source>
        <dbReference type="Pfam" id="PF07589"/>
    </source>
</evidence>
<dbReference type="RefSeq" id="WP_379726728.1">
    <property type="nucleotide sequence ID" value="NZ_JBHSMS010000079.1"/>
</dbReference>